<proteinExistence type="predicted"/>
<reference evidence="2 3" key="1">
    <citation type="submission" date="2019-10" db="EMBL/GenBank/DDBJ databases">
        <title>Description of Paenibacillus humi sp. nov.</title>
        <authorList>
            <person name="Carlier A."/>
            <person name="Qi S."/>
        </authorList>
    </citation>
    <scope>NUCLEOTIDE SEQUENCE [LARGE SCALE GENOMIC DNA]</scope>
    <source>
        <strain evidence="2 3">LMG 31461</strain>
    </source>
</reference>
<sequence>MLQVLIDNKDGTLWELPVTGLTYKTYRVGQAASIELTFIKGGIYEDAAFKYNTGDVVRVTFDEQPVFYGYIFKIDDGRDEAVKITAYDQLRYLMGSDTYVFKNASATEIVQKIANDTGLKCGVLAETTYKIPRTIEDGSKLLDIICNALGNTTMFTGRTFVFYDEFGELTLRDIADWKLDMSIGDLSLAYDYKMTRSIDSDTYNRIKLVQDVKSEETGQRSKVVGRNVYIAQDSSNIAKWGRLQLYQKVDDGLNEAQINEVLNTLSKLKNRETRSFIVDAIGDTRVRAGCSVSINIAEIGINQYFLVDECTHTFEGDEHTMSLALRVYG</sequence>
<dbReference type="RefSeq" id="WP_171635712.1">
    <property type="nucleotide sequence ID" value="NZ_WHNY01000075.1"/>
</dbReference>
<evidence type="ECO:0000259" key="1">
    <source>
        <dbReference type="Pfam" id="PF24032"/>
    </source>
</evidence>
<dbReference type="Proteomes" id="UP000653578">
    <property type="component" value="Unassembled WGS sequence"/>
</dbReference>
<dbReference type="EMBL" id="WHNY01000075">
    <property type="protein sequence ID" value="NOU68392.1"/>
    <property type="molecule type" value="Genomic_DNA"/>
</dbReference>
<accession>A0ABX1XIN4</accession>
<dbReference type="Pfam" id="PF24032">
    <property type="entry name" value="YQBQ"/>
    <property type="match status" value="1"/>
</dbReference>
<gene>
    <name evidence="2" type="ORF">GC096_30660</name>
</gene>
<protein>
    <recommendedName>
        <fullName evidence="1">YqbQ/XkdQ domain-containing protein</fullName>
    </recommendedName>
</protein>
<evidence type="ECO:0000313" key="2">
    <source>
        <dbReference type="EMBL" id="NOU68392.1"/>
    </source>
</evidence>
<organism evidence="2 3">
    <name type="scientific">Paenibacillus plantarum</name>
    <dbReference type="NCBI Taxonomy" id="2654975"/>
    <lineage>
        <taxon>Bacteria</taxon>
        <taxon>Bacillati</taxon>
        <taxon>Bacillota</taxon>
        <taxon>Bacilli</taxon>
        <taxon>Bacillales</taxon>
        <taxon>Paenibacillaceae</taxon>
        <taxon>Paenibacillus</taxon>
    </lineage>
</organism>
<dbReference type="SUPFAM" id="SSF69279">
    <property type="entry name" value="Phage tail proteins"/>
    <property type="match status" value="1"/>
</dbReference>
<keyword evidence="3" id="KW-1185">Reference proteome</keyword>
<feature type="domain" description="YqbQ/XkdQ" evidence="1">
    <location>
        <begin position="21"/>
        <end position="326"/>
    </location>
</feature>
<evidence type="ECO:0000313" key="3">
    <source>
        <dbReference type="Proteomes" id="UP000653578"/>
    </source>
</evidence>
<comment type="caution">
    <text evidence="2">The sequence shown here is derived from an EMBL/GenBank/DDBJ whole genome shotgun (WGS) entry which is preliminary data.</text>
</comment>
<name>A0ABX1XIN4_9BACL</name>
<dbReference type="InterPro" id="IPR056937">
    <property type="entry name" value="YqbQ/XkdQ"/>
</dbReference>